<comment type="caution">
    <text evidence="2">The sequence shown here is derived from an EMBL/GenBank/DDBJ whole genome shotgun (WGS) entry which is preliminary data.</text>
</comment>
<dbReference type="SUPFAM" id="SSF54523">
    <property type="entry name" value="Pili subunits"/>
    <property type="match status" value="1"/>
</dbReference>
<evidence type="ECO:0000313" key="2">
    <source>
        <dbReference type="EMBL" id="MFC0350220.1"/>
    </source>
</evidence>
<dbReference type="Pfam" id="PF07963">
    <property type="entry name" value="N_methyl"/>
    <property type="match status" value="1"/>
</dbReference>
<dbReference type="InterPro" id="IPR012902">
    <property type="entry name" value="N_methyl_site"/>
</dbReference>
<keyword evidence="1" id="KW-0472">Membrane</keyword>
<reference evidence="2 3" key="1">
    <citation type="submission" date="2024-09" db="EMBL/GenBank/DDBJ databases">
        <authorList>
            <person name="Sun Q."/>
            <person name="Mori K."/>
        </authorList>
    </citation>
    <scope>NUCLEOTIDE SEQUENCE [LARGE SCALE GENOMIC DNA]</scope>
    <source>
        <strain evidence="2 3">CCM 8677</strain>
    </source>
</reference>
<feature type="transmembrane region" description="Helical" evidence="1">
    <location>
        <begin position="12"/>
        <end position="31"/>
    </location>
</feature>
<dbReference type="EMBL" id="JBHLXJ010000009">
    <property type="protein sequence ID" value="MFC0350220.1"/>
    <property type="molecule type" value="Genomic_DNA"/>
</dbReference>
<keyword evidence="1" id="KW-1133">Transmembrane helix</keyword>
<dbReference type="Gene3D" id="3.30.700.10">
    <property type="entry name" value="Glycoprotein, Type 4 Pilin"/>
    <property type="match status" value="1"/>
</dbReference>
<name>A0ABV6IFE1_9BURK</name>
<keyword evidence="1" id="KW-0812">Transmembrane</keyword>
<sequence>MKQIKSQQSGFTLIEIAIVLVIIGLLLGGVLKGQEMIENSRIKSVVTDMRGVSTAFTGYFDRYRALPGDETNAVATGRGWNVGAAGGNGDGTLVMAQAQTFTNAAAEQAAMWQFLRASGFLTGDSTATGVAALPRAGTGGLMGASVTPYALQGPSICVSALTHKQALGVDTIIDGAAAANNTGDARGAAGAAPLAPTAAAPAATPYNETLATTWTMCRRLQ</sequence>
<organism evidence="2 3">
    <name type="scientific">Undibacterium danionis</name>
    <dbReference type="NCBI Taxonomy" id="1812100"/>
    <lineage>
        <taxon>Bacteria</taxon>
        <taxon>Pseudomonadati</taxon>
        <taxon>Pseudomonadota</taxon>
        <taxon>Betaproteobacteria</taxon>
        <taxon>Burkholderiales</taxon>
        <taxon>Oxalobacteraceae</taxon>
        <taxon>Undibacterium</taxon>
    </lineage>
</organism>
<evidence type="ECO:0000256" key="1">
    <source>
        <dbReference type="SAM" id="Phobius"/>
    </source>
</evidence>
<accession>A0ABV6IFE1</accession>
<proteinExistence type="predicted"/>
<dbReference type="InterPro" id="IPR045584">
    <property type="entry name" value="Pilin-like"/>
</dbReference>
<evidence type="ECO:0000313" key="3">
    <source>
        <dbReference type="Proteomes" id="UP001589844"/>
    </source>
</evidence>
<gene>
    <name evidence="2" type="ORF">ACFFJH_10420</name>
</gene>
<dbReference type="PROSITE" id="PS00409">
    <property type="entry name" value="PROKAR_NTER_METHYL"/>
    <property type="match status" value="1"/>
</dbReference>
<dbReference type="RefSeq" id="WP_390212259.1">
    <property type="nucleotide sequence ID" value="NZ_JBHLXJ010000009.1"/>
</dbReference>
<keyword evidence="3" id="KW-1185">Reference proteome</keyword>
<dbReference type="Proteomes" id="UP001589844">
    <property type="component" value="Unassembled WGS sequence"/>
</dbReference>
<protein>
    <submittedName>
        <fullName evidence="2">Prepilin-type N-terminal cleavage/methylation domain-containing protein</fullName>
    </submittedName>
</protein>
<dbReference type="NCBIfam" id="TIGR02532">
    <property type="entry name" value="IV_pilin_GFxxxE"/>
    <property type="match status" value="1"/>
</dbReference>